<protein>
    <submittedName>
        <fullName evidence="1">Uncharacterized protein</fullName>
    </submittedName>
</protein>
<dbReference type="RefSeq" id="WP_369764846.1">
    <property type="nucleotide sequence ID" value="NZ_CP165626.1"/>
</dbReference>
<proteinExistence type="predicted"/>
<sequence>MKLLFKFKWSIVTVFFVSFQINAQKQSINILLKDSLQQKEVFKTISEDRQLARQFELYLKNRKNTTHVIGNKKMIIGNSMEIDSIDIKRSHGE</sequence>
<organism evidence="1">
    <name type="scientific">Flavobacterium sp. WC2416</name>
    <dbReference type="NCBI Taxonomy" id="3234141"/>
    <lineage>
        <taxon>Bacteria</taxon>
        <taxon>Pseudomonadati</taxon>
        <taxon>Bacteroidota</taxon>
        <taxon>Flavobacteriia</taxon>
        <taxon>Flavobacteriales</taxon>
        <taxon>Flavobacteriaceae</taxon>
        <taxon>Flavobacterium</taxon>
    </lineage>
</organism>
<dbReference type="AlphaFoldDB" id="A0AB39W739"/>
<evidence type="ECO:0000313" key="1">
    <source>
        <dbReference type="EMBL" id="XDU97269.1"/>
    </source>
</evidence>
<name>A0AB39W739_9FLAO</name>
<gene>
    <name evidence="1" type="ORF">AB3G39_08760</name>
</gene>
<reference evidence="1" key="1">
    <citation type="submission" date="2024-07" db="EMBL/GenBank/DDBJ databases">
        <authorList>
            <person name="Biller S.J."/>
        </authorList>
    </citation>
    <scope>NUCLEOTIDE SEQUENCE</scope>
    <source>
        <strain evidence="1">WC2416</strain>
    </source>
</reference>
<accession>A0AB39W739</accession>
<dbReference type="EMBL" id="CP165626">
    <property type="protein sequence ID" value="XDU97269.1"/>
    <property type="molecule type" value="Genomic_DNA"/>
</dbReference>